<protein>
    <submittedName>
        <fullName evidence="2">DUF1049 domain-containing protein</fullName>
    </submittedName>
</protein>
<dbReference type="RefSeq" id="WP_169493432.1">
    <property type="nucleotide sequence ID" value="NZ_JABBGM010000004.1"/>
</dbReference>
<dbReference type="EMBL" id="JABBGM010000004">
    <property type="protein sequence ID" value="NML94166.1"/>
    <property type="molecule type" value="Genomic_DNA"/>
</dbReference>
<dbReference type="Proteomes" id="UP000583556">
    <property type="component" value="Unassembled WGS sequence"/>
</dbReference>
<evidence type="ECO:0000256" key="1">
    <source>
        <dbReference type="SAM" id="Phobius"/>
    </source>
</evidence>
<keyword evidence="1" id="KW-0812">Transmembrane</keyword>
<sequence>MKVLRTIFWVLVIALLAAFTAANWNPVEVRIWQGLVLDTKLPALVVFAFLAGLVPTWLVYRTTRWRLGKRIAQLEANLAAQASASLTSTQLDAAASQPTETP</sequence>
<keyword evidence="1" id="KW-1133">Transmembrane helix</keyword>
<gene>
    <name evidence="2" type="ORF">HHL27_10875</name>
</gene>
<accession>A0A7Y0BPE7</accession>
<evidence type="ECO:0000313" key="2">
    <source>
        <dbReference type="EMBL" id="NML94166.1"/>
    </source>
</evidence>
<organism evidence="2 3">
    <name type="scientific">Novosphingobium olei</name>
    <dbReference type="NCBI Taxonomy" id="2728851"/>
    <lineage>
        <taxon>Bacteria</taxon>
        <taxon>Pseudomonadati</taxon>
        <taxon>Pseudomonadota</taxon>
        <taxon>Alphaproteobacteria</taxon>
        <taxon>Sphingomonadales</taxon>
        <taxon>Sphingomonadaceae</taxon>
        <taxon>Novosphingobium</taxon>
    </lineage>
</organism>
<reference evidence="2 3" key="1">
    <citation type="submission" date="2020-04" db="EMBL/GenBank/DDBJ databases">
        <title>Novosphingobium sp. TW-4 isolated from soil.</title>
        <authorList>
            <person name="Dahal R.H."/>
            <person name="Chaudhary D.K."/>
        </authorList>
    </citation>
    <scope>NUCLEOTIDE SEQUENCE [LARGE SCALE GENOMIC DNA]</scope>
    <source>
        <strain evidence="2 3">TW-4</strain>
    </source>
</reference>
<dbReference type="AlphaFoldDB" id="A0A7Y0BPE7"/>
<keyword evidence="3" id="KW-1185">Reference proteome</keyword>
<keyword evidence="1" id="KW-0472">Membrane</keyword>
<evidence type="ECO:0000313" key="3">
    <source>
        <dbReference type="Proteomes" id="UP000583556"/>
    </source>
</evidence>
<name>A0A7Y0BPE7_9SPHN</name>
<comment type="caution">
    <text evidence="2">The sequence shown here is derived from an EMBL/GenBank/DDBJ whole genome shotgun (WGS) entry which is preliminary data.</text>
</comment>
<feature type="transmembrane region" description="Helical" evidence="1">
    <location>
        <begin position="41"/>
        <end position="60"/>
    </location>
</feature>
<proteinExistence type="predicted"/>